<name>A0ACC6P9A3_9BACL</name>
<proteinExistence type="predicted"/>
<dbReference type="EMBL" id="JBBKAR010000018">
    <property type="protein sequence ID" value="MEJ8303514.1"/>
    <property type="molecule type" value="Genomic_DNA"/>
</dbReference>
<reference evidence="1" key="1">
    <citation type="submission" date="2024-03" db="EMBL/GenBank/DDBJ databases">
        <title>Whole genome sequecning of epiphytes from Marcgravia umbellata leaves.</title>
        <authorList>
            <person name="Kumar G."/>
            <person name="Savka M.A."/>
        </authorList>
    </citation>
    <scope>NUCLEOTIDE SEQUENCE</scope>
    <source>
        <strain evidence="1">RIT_BL5</strain>
    </source>
</reference>
<evidence type="ECO:0000313" key="2">
    <source>
        <dbReference type="Proteomes" id="UP001380953"/>
    </source>
</evidence>
<dbReference type="Proteomes" id="UP001380953">
    <property type="component" value="Unassembled WGS sequence"/>
</dbReference>
<accession>A0ACC6P9A3</accession>
<comment type="caution">
    <text evidence="1">The sequence shown here is derived from an EMBL/GenBank/DDBJ whole genome shotgun (WGS) entry which is preliminary data.</text>
</comment>
<evidence type="ECO:0000313" key="1">
    <source>
        <dbReference type="EMBL" id="MEJ8303514.1"/>
    </source>
</evidence>
<keyword evidence="2" id="KW-1185">Reference proteome</keyword>
<sequence length="63" mass="6530">MNKHFEEELKHNDLDFYIEEQVDLNEMAGFTTASSASTSASFATAGSCASSVSSAASFSSAGG</sequence>
<organism evidence="1 2">
    <name type="scientific">Saccharibacillus sacchari</name>
    <dbReference type="NCBI Taxonomy" id="456493"/>
    <lineage>
        <taxon>Bacteria</taxon>
        <taxon>Bacillati</taxon>
        <taxon>Bacillota</taxon>
        <taxon>Bacilli</taxon>
        <taxon>Bacillales</taxon>
        <taxon>Paenibacillaceae</taxon>
        <taxon>Saccharibacillus</taxon>
    </lineage>
</organism>
<gene>
    <name evidence="1" type="ORF">WKI47_06235</name>
</gene>
<protein>
    <submittedName>
        <fullName evidence="1">Thiocillin family RiPP</fullName>
    </submittedName>
</protein>